<keyword evidence="2" id="KW-1185">Reference proteome</keyword>
<dbReference type="STRING" id="420662.Mpe_A1929"/>
<dbReference type="HOGENOM" id="CLU_1904284_0_0_4"/>
<gene>
    <name evidence="1" type="ordered locus">Mpe_A1929</name>
</gene>
<reference evidence="1 2" key="1">
    <citation type="journal article" date="2007" name="J. Bacteriol.">
        <title>Whole-genome analysis of the methyl tert-butyl ether-degrading beta-proteobacterium Methylibium petroleiphilum PM1.</title>
        <authorList>
            <person name="Kane S.R."/>
            <person name="Chakicherla A.Y."/>
            <person name="Chain P.S.G."/>
            <person name="Schmidt R."/>
            <person name="Shin M.W."/>
            <person name="Legler T.C."/>
            <person name="Scow K.M."/>
            <person name="Larimer F.W."/>
            <person name="Lucas S.M."/>
            <person name="Richardson P.M."/>
            <person name="Hristova K.R."/>
        </authorList>
    </citation>
    <scope>NUCLEOTIDE SEQUENCE [LARGE SCALE GENOMIC DNA]</scope>
    <source>
        <strain evidence="2">ATCC BAA-1232 / LMG 22953 / PM1</strain>
    </source>
</reference>
<evidence type="ECO:0000313" key="2">
    <source>
        <dbReference type="Proteomes" id="UP000000366"/>
    </source>
</evidence>
<dbReference type="Proteomes" id="UP000000366">
    <property type="component" value="Chromosome"/>
</dbReference>
<sequence length="133" mass="13817">MQEENNLQPLQLQIAALRAAEPAADGAAILLKADALLAGERRSLAIAIMRDLAPLVAVTLLAKAAEAGTVPGEANAPPVPPALECLGIGAVAAQDPTRVRLHLQFDNGLMLPAEMSKEAARALIRGLESELKS</sequence>
<dbReference type="EMBL" id="CP000555">
    <property type="protein sequence ID" value="ABM94887.1"/>
    <property type="molecule type" value="Genomic_DNA"/>
</dbReference>
<protein>
    <submittedName>
        <fullName evidence="1">Uncharacterized protein</fullName>
    </submittedName>
</protein>
<name>A2SH48_METPP</name>
<dbReference type="RefSeq" id="WP_011829524.1">
    <property type="nucleotide sequence ID" value="NC_008825.1"/>
</dbReference>
<organism evidence="1 2">
    <name type="scientific">Methylibium petroleiphilum (strain ATCC BAA-1232 / LMG 22953 / PM1)</name>
    <dbReference type="NCBI Taxonomy" id="420662"/>
    <lineage>
        <taxon>Bacteria</taxon>
        <taxon>Pseudomonadati</taxon>
        <taxon>Pseudomonadota</taxon>
        <taxon>Betaproteobacteria</taxon>
        <taxon>Burkholderiales</taxon>
        <taxon>Sphaerotilaceae</taxon>
        <taxon>Methylibium</taxon>
    </lineage>
</organism>
<evidence type="ECO:0000313" key="1">
    <source>
        <dbReference type="EMBL" id="ABM94887.1"/>
    </source>
</evidence>
<dbReference type="KEGG" id="mpt:Mpe_A1929"/>
<dbReference type="AlphaFoldDB" id="A2SH48"/>
<accession>A2SH48</accession>
<proteinExistence type="predicted"/>